<evidence type="ECO:0000256" key="1">
    <source>
        <dbReference type="ARBA" id="ARBA00022649"/>
    </source>
</evidence>
<dbReference type="InterPro" id="IPR035093">
    <property type="entry name" value="RelE/ParE_toxin_dom_sf"/>
</dbReference>
<dbReference type="RefSeq" id="WP_007716641.1">
    <property type="nucleotide sequence ID" value="NZ_BAABXR010000002.1"/>
</dbReference>
<dbReference type="Pfam" id="PF05016">
    <property type="entry name" value="ParE_toxin"/>
    <property type="match status" value="1"/>
</dbReference>
<gene>
    <name evidence="2" type="ORF">DWV29_19330</name>
</gene>
<accession>A0A413FB69</accession>
<evidence type="ECO:0000313" key="3">
    <source>
        <dbReference type="Proteomes" id="UP000283880"/>
    </source>
</evidence>
<protein>
    <submittedName>
        <fullName evidence="2">Type II toxin-antitoxin system RelE/ParE family toxin</fullName>
    </submittedName>
</protein>
<reference evidence="2 3" key="1">
    <citation type="submission" date="2018-08" db="EMBL/GenBank/DDBJ databases">
        <title>A genome reference for cultivated species of the human gut microbiota.</title>
        <authorList>
            <person name="Zou Y."/>
            <person name="Xue W."/>
            <person name="Luo G."/>
        </authorList>
    </citation>
    <scope>NUCLEOTIDE SEQUENCE [LARGE SCALE GENOMIC DNA]</scope>
    <source>
        <strain evidence="2 3">AF04-15</strain>
    </source>
</reference>
<sequence length="104" mass="12354">MKYEVLRTDQADAQIRDLIYYIADDSGSVEIALAYLEKLEHAIGLLEDQPYYGAEPRYPSLRRMRFRVLIVERHLIFYKVRECDHTVIVYAVVDSRRGYLELIR</sequence>
<keyword evidence="1" id="KW-1277">Toxin-antitoxin system</keyword>
<comment type="caution">
    <text evidence="2">The sequence shown here is derived from an EMBL/GenBank/DDBJ whole genome shotgun (WGS) entry which is preliminary data.</text>
</comment>
<name>A0A413FB69_9FIRM</name>
<evidence type="ECO:0000313" key="2">
    <source>
        <dbReference type="EMBL" id="RGX26269.1"/>
    </source>
</evidence>
<proteinExistence type="predicted"/>
<dbReference type="AlphaFoldDB" id="A0A413FB69"/>
<dbReference type="Proteomes" id="UP000283880">
    <property type="component" value="Unassembled WGS sequence"/>
</dbReference>
<dbReference type="Gene3D" id="3.30.2310.20">
    <property type="entry name" value="RelE-like"/>
    <property type="match status" value="1"/>
</dbReference>
<organism evidence="2 3">
    <name type="scientific">Enterocloster asparagiformis</name>
    <dbReference type="NCBI Taxonomy" id="333367"/>
    <lineage>
        <taxon>Bacteria</taxon>
        <taxon>Bacillati</taxon>
        <taxon>Bacillota</taxon>
        <taxon>Clostridia</taxon>
        <taxon>Lachnospirales</taxon>
        <taxon>Lachnospiraceae</taxon>
        <taxon>Enterocloster</taxon>
    </lineage>
</organism>
<dbReference type="OrthoDB" id="1954815at2"/>
<dbReference type="EMBL" id="QSBM01000016">
    <property type="protein sequence ID" value="RGX26269.1"/>
    <property type="molecule type" value="Genomic_DNA"/>
</dbReference>
<dbReference type="InterPro" id="IPR007712">
    <property type="entry name" value="RelE/ParE_toxin"/>
</dbReference>